<evidence type="ECO:0000256" key="1">
    <source>
        <dbReference type="SAM" id="MobiDB-lite"/>
    </source>
</evidence>
<protein>
    <submittedName>
        <fullName evidence="2">Uncharacterized protein</fullName>
    </submittedName>
</protein>
<organism evidence="2">
    <name type="scientific">marine sediment metagenome</name>
    <dbReference type="NCBI Taxonomy" id="412755"/>
    <lineage>
        <taxon>unclassified sequences</taxon>
        <taxon>metagenomes</taxon>
        <taxon>ecological metagenomes</taxon>
    </lineage>
</organism>
<name>A0A0F9K870_9ZZZZ</name>
<dbReference type="AlphaFoldDB" id="A0A0F9K870"/>
<gene>
    <name evidence="2" type="ORF">LCGC14_1667110</name>
</gene>
<reference evidence="2" key="1">
    <citation type="journal article" date="2015" name="Nature">
        <title>Complex archaea that bridge the gap between prokaryotes and eukaryotes.</title>
        <authorList>
            <person name="Spang A."/>
            <person name="Saw J.H."/>
            <person name="Jorgensen S.L."/>
            <person name="Zaremba-Niedzwiedzka K."/>
            <person name="Martijn J."/>
            <person name="Lind A.E."/>
            <person name="van Eijk R."/>
            <person name="Schleper C."/>
            <person name="Guy L."/>
            <person name="Ettema T.J."/>
        </authorList>
    </citation>
    <scope>NUCLEOTIDE SEQUENCE</scope>
</reference>
<dbReference type="SUPFAM" id="SSF53098">
    <property type="entry name" value="Ribonuclease H-like"/>
    <property type="match status" value="1"/>
</dbReference>
<dbReference type="InterPro" id="IPR012337">
    <property type="entry name" value="RNaseH-like_sf"/>
</dbReference>
<accession>A0A0F9K870</accession>
<sequence length="225" mass="25625">MITIDFETRSFADLKKVGTWAYSEHDTTDVICACWGIDDEPIREWWPGKNDTDEMPADLWDAIRTGHLVEAHYVAFERSIWVNVMARRYGWPVPPDHAWRCTMAVACYYGLPAALNKLARVLGFELKDPAGERLITKYSKLYLKTAKTEIPEEDFRRFVDYCAHDVRMEQSISDRLGDFPERELPVFLLDQEVNMRGIHLDQEGVDAATASSSSGAGSWPGSSRS</sequence>
<evidence type="ECO:0000313" key="2">
    <source>
        <dbReference type="EMBL" id="KKM18298.1"/>
    </source>
</evidence>
<feature type="region of interest" description="Disordered" evidence="1">
    <location>
        <begin position="206"/>
        <end position="225"/>
    </location>
</feature>
<dbReference type="EMBL" id="LAZR01014251">
    <property type="protein sequence ID" value="KKM18298.1"/>
    <property type="molecule type" value="Genomic_DNA"/>
</dbReference>
<proteinExistence type="predicted"/>
<comment type="caution">
    <text evidence="2">The sequence shown here is derived from an EMBL/GenBank/DDBJ whole genome shotgun (WGS) entry which is preliminary data.</text>
</comment>